<dbReference type="AlphaFoldDB" id="A0AAE3YH45"/>
<gene>
    <name evidence="2" type="ORF">J2S35_001025</name>
</gene>
<proteinExistence type="predicted"/>
<feature type="region of interest" description="Disordered" evidence="1">
    <location>
        <begin position="177"/>
        <end position="222"/>
    </location>
</feature>
<dbReference type="RefSeq" id="WP_309850613.1">
    <property type="nucleotide sequence ID" value="NZ_BAAAIU010000005.1"/>
</dbReference>
<reference evidence="2" key="1">
    <citation type="submission" date="2023-07" db="EMBL/GenBank/DDBJ databases">
        <title>Sequencing the genomes of 1000 actinobacteria strains.</title>
        <authorList>
            <person name="Klenk H.-P."/>
        </authorList>
    </citation>
    <scope>NUCLEOTIDE SEQUENCE</scope>
    <source>
        <strain evidence="2">DSM 13988</strain>
    </source>
</reference>
<evidence type="ECO:0000256" key="1">
    <source>
        <dbReference type="SAM" id="MobiDB-lite"/>
    </source>
</evidence>
<feature type="compositionally biased region" description="Low complexity" evidence="1">
    <location>
        <begin position="235"/>
        <end position="251"/>
    </location>
</feature>
<feature type="compositionally biased region" description="Polar residues" evidence="1">
    <location>
        <begin position="254"/>
        <end position="265"/>
    </location>
</feature>
<accession>A0AAE3YH45</accession>
<evidence type="ECO:0000313" key="2">
    <source>
        <dbReference type="EMBL" id="MDR6892085.1"/>
    </source>
</evidence>
<dbReference type="Proteomes" id="UP001247307">
    <property type="component" value="Unassembled WGS sequence"/>
</dbReference>
<feature type="compositionally biased region" description="Gly residues" evidence="1">
    <location>
        <begin position="205"/>
        <end position="222"/>
    </location>
</feature>
<evidence type="ECO:0000313" key="3">
    <source>
        <dbReference type="Proteomes" id="UP001247307"/>
    </source>
</evidence>
<dbReference type="EMBL" id="JAVDUI010000001">
    <property type="protein sequence ID" value="MDR6892085.1"/>
    <property type="molecule type" value="Genomic_DNA"/>
</dbReference>
<name>A0AAE3YH45_9MICC</name>
<keyword evidence="3" id="KW-1185">Reference proteome</keyword>
<protein>
    <submittedName>
        <fullName evidence="2">Uncharacterized protein</fullName>
    </submittedName>
</protein>
<feature type="compositionally biased region" description="Low complexity" evidence="1">
    <location>
        <begin position="316"/>
        <end position="338"/>
    </location>
</feature>
<sequence>MTNPIDVGTIIGGRYKVTGLIVSTEEGDDVLAGLDQVLNRSVSILVAAKKNASQAAQSGRELATGERAGSVQVLDMVIMDGRPALITNRSRADELLDLLVSQDKPYVEPFFTESLGSEIFGQQREATPEDDLEWDEHYYDLRDEKPLIDLSSMSERARARAAERAAARDAAAAQRAEAARLKAAESRRTQDASESASAASSRSGGSAGAGTGGAGAGAGAAGVGAAGAGASALLGSGSEPASSPVRPSVRPLDSDNSAGPSTQAVPQVDAQDESRDTRQASSSRGWFRSSEPRSGAGHAPQAASTGSSVAESSPSGATQAGAAAGAAAGLGAATGVTAHRPSVRPLGPDSTATAAQPELSAPTNGPETRALSHPVDDEYQNADSASLREDLYDEEEPEDESSRKGSRALVGALLALLLIGAVVFAVTQLSSLFTGGGSNNAQPSTSSASPSASSTPSQAPAAAPAISSVSRLVPSNPTLDAGSDVNLGRIIDGDPASAWGSLVYTNPQFGNLTQNFALVFELKSPAEPKRFNLTQRYGSGGAYEILVNDSPSLTGATKVGQGTFSSADVSLDLTSAGAKKYVIMNVTELPRLTGVQTVYPWGMVIAEVTVK</sequence>
<feature type="compositionally biased region" description="Low complexity" evidence="1">
    <location>
        <begin position="192"/>
        <end position="204"/>
    </location>
</feature>
<feature type="region of interest" description="Disordered" evidence="1">
    <location>
        <begin position="437"/>
        <end position="466"/>
    </location>
</feature>
<feature type="region of interest" description="Disordered" evidence="1">
    <location>
        <begin position="235"/>
        <end position="381"/>
    </location>
</feature>
<feature type="compositionally biased region" description="Low complexity" evidence="1">
    <location>
        <begin position="439"/>
        <end position="466"/>
    </location>
</feature>
<comment type="caution">
    <text evidence="2">The sequence shown here is derived from an EMBL/GenBank/DDBJ whole genome shotgun (WGS) entry which is preliminary data.</text>
</comment>
<feature type="compositionally biased region" description="Polar residues" evidence="1">
    <location>
        <begin position="302"/>
        <end position="315"/>
    </location>
</feature>
<feature type="compositionally biased region" description="Basic and acidic residues" evidence="1">
    <location>
        <begin position="177"/>
        <end position="191"/>
    </location>
</feature>
<organism evidence="2 3">
    <name type="scientific">Falsarthrobacter nasiphocae</name>
    <dbReference type="NCBI Taxonomy" id="189863"/>
    <lineage>
        <taxon>Bacteria</taxon>
        <taxon>Bacillati</taxon>
        <taxon>Actinomycetota</taxon>
        <taxon>Actinomycetes</taxon>
        <taxon>Micrococcales</taxon>
        <taxon>Micrococcaceae</taxon>
        <taxon>Falsarthrobacter</taxon>
    </lineage>
</organism>